<dbReference type="InterPro" id="IPR008979">
    <property type="entry name" value="Galactose-bd-like_sf"/>
</dbReference>
<evidence type="ECO:0000256" key="7">
    <source>
        <dbReference type="ARBA" id="ARBA00023157"/>
    </source>
</evidence>
<evidence type="ECO:0000256" key="1">
    <source>
        <dbReference type="ARBA" id="ARBA00002219"/>
    </source>
</evidence>
<dbReference type="Gene3D" id="2.60.120.260">
    <property type="entry name" value="Galactose-binding domain-like"/>
    <property type="match status" value="2"/>
</dbReference>
<gene>
    <name evidence="9" type="ORF">ElyMa_002877200</name>
</gene>
<evidence type="ECO:0000256" key="6">
    <source>
        <dbReference type="ARBA" id="ARBA00022837"/>
    </source>
</evidence>
<dbReference type="EMBL" id="BMAT01005942">
    <property type="protein sequence ID" value="GFS02949.1"/>
    <property type="molecule type" value="Genomic_DNA"/>
</dbReference>
<accession>A0AAV4I1F6</accession>
<comment type="subunit">
    <text evidence="3">Homotrimer.</text>
</comment>
<keyword evidence="7" id="KW-1015">Disulfide bond</keyword>
<dbReference type="GO" id="GO:0046872">
    <property type="term" value="F:metal ion binding"/>
    <property type="evidence" value="ECO:0007669"/>
    <property type="project" value="UniProtKB-KW"/>
</dbReference>
<dbReference type="InterPro" id="IPR006585">
    <property type="entry name" value="FTP1"/>
</dbReference>
<keyword evidence="10" id="KW-1185">Reference proteome</keyword>
<keyword evidence="4" id="KW-0479">Metal-binding</keyword>
<evidence type="ECO:0000256" key="3">
    <source>
        <dbReference type="ARBA" id="ARBA00011233"/>
    </source>
</evidence>
<evidence type="ECO:0000259" key="8">
    <source>
        <dbReference type="SMART" id="SM00607"/>
    </source>
</evidence>
<proteinExistence type="inferred from homology"/>
<sequence>MRVEEIRSNCSVAVVVIEVVVVVVSEKAVELVVCSSSSSSSSSTSAQFTAFGGTDVDMGWLTDMDDETCNSGTHDDPAVFLKPEVPLTWIRLVVDSADRLKEIRISYQFDLSGDITPCPSNKSKVDSTTLDIVCNTQQVVKKLYLQGSGVAGLCSVYISKGRNVALKQQATQSSKYSQKGWQAENAVDGKLDVPDDVPSQAATCTQTEDHERGWWTLIFTKPVNLYEFHIYNRRNPYTKRDCCEKRLMNFELEVWSNESAKSLFKHIDENTSVEDIYTVIPRTLIWNAKNVTIYAGQGKKILTLCEVEIYGARKCSDGWFGTSCQYQCHCAGSVECDEVDGSCSSGCHSEWFGPACQYKMVPLEDKDSFTDNKDETCAAVGDETVYIWLKTPTPLNWIRLVGNDAEDLSQVQIWNYISGIPEKCSNPRIAKVSHQTIDIECYTQRSVGTIGFGFKRTTRLCSVYVSEDRMGFSAGELEWLTDSNDESCNEGISKTVTVTLDTAIPLTWVRVVVKDGVSLRKIQLRYQLKNSSGEQKCQNQLESEVDKRTRDISCSEVGVVSRVTLSGPGVGDLCTLYISGGRNVALKQSAKQSSKYFPPDVLNAFHAENAVDGRFYTPDTLKFTCTHTVPNPGDNWWTLTFSQPMNVTRFIINNRWGKEKKTSIRR</sequence>
<feature type="domain" description="Fucolectin tachylectin-4 pentraxin-1" evidence="8">
    <location>
        <begin position="161"/>
        <end position="318"/>
    </location>
</feature>
<organism evidence="9 10">
    <name type="scientific">Elysia marginata</name>
    <dbReference type="NCBI Taxonomy" id="1093978"/>
    <lineage>
        <taxon>Eukaryota</taxon>
        <taxon>Metazoa</taxon>
        <taxon>Spiralia</taxon>
        <taxon>Lophotrochozoa</taxon>
        <taxon>Mollusca</taxon>
        <taxon>Gastropoda</taxon>
        <taxon>Heterobranchia</taxon>
        <taxon>Euthyneura</taxon>
        <taxon>Panpulmonata</taxon>
        <taxon>Sacoglossa</taxon>
        <taxon>Placobranchoidea</taxon>
        <taxon>Plakobranchidae</taxon>
        <taxon>Elysia</taxon>
    </lineage>
</organism>
<dbReference type="SMART" id="SM00607">
    <property type="entry name" value="FTP"/>
    <property type="match status" value="1"/>
</dbReference>
<protein>
    <submittedName>
        <fullName evidence="9">Fucolectin-related molecule</fullName>
    </submittedName>
</protein>
<keyword evidence="5" id="KW-0430">Lectin</keyword>
<dbReference type="GO" id="GO:0001868">
    <property type="term" value="P:regulation of complement activation, lectin pathway"/>
    <property type="evidence" value="ECO:0007669"/>
    <property type="project" value="UniProtKB-ARBA"/>
</dbReference>
<dbReference type="AlphaFoldDB" id="A0AAV4I1F6"/>
<dbReference type="GO" id="GO:0010185">
    <property type="term" value="P:regulation of cellular defense response"/>
    <property type="evidence" value="ECO:0007669"/>
    <property type="project" value="UniProtKB-ARBA"/>
</dbReference>
<dbReference type="Pfam" id="PF22633">
    <property type="entry name" value="F5_F8_type_C_2"/>
    <property type="match status" value="1"/>
</dbReference>
<evidence type="ECO:0000256" key="5">
    <source>
        <dbReference type="ARBA" id="ARBA00022734"/>
    </source>
</evidence>
<evidence type="ECO:0000313" key="9">
    <source>
        <dbReference type="EMBL" id="GFS02949.1"/>
    </source>
</evidence>
<keyword evidence="6" id="KW-0106">Calcium</keyword>
<evidence type="ECO:0000313" key="10">
    <source>
        <dbReference type="Proteomes" id="UP000762676"/>
    </source>
</evidence>
<reference evidence="9 10" key="1">
    <citation type="journal article" date="2021" name="Elife">
        <title>Chloroplast acquisition without the gene transfer in kleptoplastic sea slugs, Plakobranchus ocellatus.</title>
        <authorList>
            <person name="Maeda T."/>
            <person name="Takahashi S."/>
            <person name="Yoshida T."/>
            <person name="Shimamura S."/>
            <person name="Takaki Y."/>
            <person name="Nagai Y."/>
            <person name="Toyoda A."/>
            <person name="Suzuki Y."/>
            <person name="Arimoto A."/>
            <person name="Ishii H."/>
            <person name="Satoh N."/>
            <person name="Nishiyama T."/>
            <person name="Hasebe M."/>
            <person name="Maruyama T."/>
            <person name="Minagawa J."/>
            <person name="Obokata J."/>
            <person name="Shigenobu S."/>
        </authorList>
    </citation>
    <scope>NUCLEOTIDE SEQUENCE [LARGE SCALE GENOMIC DNA]</scope>
</reference>
<comment type="function">
    <text evidence="1">Acts as a defensive agent. Recognizes blood group fucosylated oligosaccharides including A, B, H and Lewis B-type antigens. Does not recognize Lewis A antigen and has low affinity for monovalent haptens.</text>
</comment>
<dbReference type="Proteomes" id="UP000762676">
    <property type="component" value="Unassembled WGS sequence"/>
</dbReference>
<dbReference type="PANTHER" id="PTHR45713">
    <property type="entry name" value="FTP DOMAIN-CONTAINING PROTEIN"/>
    <property type="match status" value="1"/>
</dbReference>
<evidence type="ECO:0000256" key="2">
    <source>
        <dbReference type="ARBA" id="ARBA00010147"/>
    </source>
</evidence>
<dbReference type="SUPFAM" id="SSF49785">
    <property type="entry name" value="Galactose-binding domain-like"/>
    <property type="match status" value="2"/>
</dbReference>
<evidence type="ECO:0000256" key="4">
    <source>
        <dbReference type="ARBA" id="ARBA00022723"/>
    </source>
</evidence>
<dbReference type="InterPro" id="IPR051941">
    <property type="entry name" value="BG_Antigen-Binding_Lectin"/>
</dbReference>
<comment type="caution">
    <text evidence="9">The sequence shown here is derived from an EMBL/GenBank/DDBJ whole genome shotgun (WGS) entry which is preliminary data.</text>
</comment>
<dbReference type="GO" id="GO:0042806">
    <property type="term" value="F:fucose binding"/>
    <property type="evidence" value="ECO:0007669"/>
    <property type="project" value="UniProtKB-ARBA"/>
</dbReference>
<dbReference type="PANTHER" id="PTHR45713:SF6">
    <property type="entry name" value="F5_8 TYPE C DOMAIN-CONTAINING PROTEIN"/>
    <property type="match status" value="1"/>
</dbReference>
<name>A0AAV4I1F6_9GAST</name>
<comment type="similarity">
    <text evidence="2">Belongs to the fucolectin family.</text>
</comment>